<sequence length="470" mass="52705">MPALLLYLLQVNGALLLFYAGYWLVLRRLTFYTLNRWYLLFAVGFSVAYPLVDVSAWLARPVAATTLALGETWTYLPTATTPTFSYWTALEGVYWVGVGILLVRLLAQLAALYRIRRASHPAQWHGQQYRRVGAAVNPFSFGRTIYLNPAQHAPAELPAILRHEQVHVRQWHTADVLLAQLTQALCWFNPGAWLLRRAVQENLEFITDRAVLRAGLLDAKAYQYSLLKLSTLAPSAALANHFTFLTLKNRIAMMNKKRSATAYLGLYALLVPGLALVALACAPQGEPTGDEMEAETTSSARFDAVSDSTLFFLDGKPSDKAAVKATPNIEIVQVHGAGGRFMGEFGPGIKRIILVITKAGENSPATKAFRQKYGFQTRAEFEKEQAERPAKEAREREEIRQRDEKLKQQPKPLYILDGEPVEEEEISQLRSITIESVNVLKDKQATEKYGERGRNGVILVETKKHQQFTN</sequence>
<feature type="transmembrane region" description="Helical" evidence="3">
    <location>
        <begin position="6"/>
        <end position="25"/>
    </location>
</feature>
<organism evidence="5 6">
    <name type="scientific">Hymenobacter aerilatus</name>
    <dbReference type="NCBI Taxonomy" id="2932251"/>
    <lineage>
        <taxon>Bacteria</taxon>
        <taxon>Pseudomonadati</taxon>
        <taxon>Bacteroidota</taxon>
        <taxon>Cytophagia</taxon>
        <taxon>Cytophagales</taxon>
        <taxon>Hymenobacteraceae</taxon>
        <taxon>Hymenobacter</taxon>
    </lineage>
</organism>
<dbReference type="EMBL" id="CP095053">
    <property type="protein sequence ID" value="UOR05077.1"/>
    <property type="molecule type" value="Genomic_DNA"/>
</dbReference>
<dbReference type="RefSeq" id="WP_245093050.1">
    <property type="nucleotide sequence ID" value="NZ_CP095053.1"/>
</dbReference>
<dbReference type="KEGG" id="haei:MUN82_19335"/>
<dbReference type="InterPro" id="IPR037066">
    <property type="entry name" value="Plug_dom_sf"/>
</dbReference>
<dbReference type="CDD" id="cd07341">
    <property type="entry name" value="M56_BlaR1_MecR1_like"/>
    <property type="match status" value="1"/>
</dbReference>
<dbReference type="AlphaFoldDB" id="A0A8T9STL5"/>
<evidence type="ECO:0000256" key="1">
    <source>
        <dbReference type="PROSITE-ProRule" id="PRU01360"/>
    </source>
</evidence>
<dbReference type="PROSITE" id="PS52016">
    <property type="entry name" value="TONB_DEPENDENT_REC_3"/>
    <property type="match status" value="1"/>
</dbReference>
<dbReference type="Proteomes" id="UP000829925">
    <property type="component" value="Chromosome"/>
</dbReference>
<protein>
    <recommendedName>
        <fullName evidence="4">Peptidase M56 domain-containing protein</fullName>
    </recommendedName>
</protein>
<dbReference type="Gene3D" id="2.170.130.10">
    <property type="entry name" value="TonB-dependent receptor, plug domain"/>
    <property type="match status" value="1"/>
</dbReference>
<keyword evidence="6" id="KW-1185">Reference proteome</keyword>
<gene>
    <name evidence="5" type="ORF">MUN82_19335</name>
</gene>
<name>A0A8T9STL5_9BACT</name>
<dbReference type="InterPro" id="IPR052173">
    <property type="entry name" value="Beta-lactam_resp_regulator"/>
</dbReference>
<feature type="transmembrane region" description="Helical" evidence="3">
    <location>
        <begin position="37"/>
        <end position="59"/>
    </location>
</feature>
<reference evidence="5 6" key="1">
    <citation type="submission" date="2022-04" db="EMBL/GenBank/DDBJ databases">
        <title>Hymenobacter sp. isolated from the air.</title>
        <authorList>
            <person name="Won M."/>
            <person name="Lee C.-M."/>
            <person name="Woen H.-Y."/>
            <person name="Kwon S.-W."/>
        </authorList>
    </citation>
    <scope>NUCLEOTIDE SEQUENCE [LARGE SCALE GENOMIC DNA]</scope>
    <source>
        <strain evidence="6">5413 J-13</strain>
    </source>
</reference>
<keyword evidence="3" id="KW-1133">Transmembrane helix</keyword>
<keyword evidence="1 3" id="KW-0812">Transmembrane</keyword>
<evidence type="ECO:0000313" key="5">
    <source>
        <dbReference type="EMBL" id="UOR05077.1"/>
    </source>
</evidence>
<feature type="domain" description="Peptidase M56" evidence="4">
    <location>
        <begin position="151"/>
        <end position="254"/>
    </location>
</feature>
<feature type="transmembrane region" description="Helical" evidence="3">
    <location>
        <begin position="92"/>
        <end position="113"/>
    </location>
</feature>
<keyword evidence="1" id="KW-0998">Cell outer membrane</keyword>
<keyword evidence="1 3" id="KW-0472">Membrane</keyword>
<evidence type="ECO:0000313" key="6">
    <source>
        <dbReference type="Proteomes" id="UP000829925"/>
    </source>
</evidence>
<proteinExistence type="inferred from homology"/>
<dbReference type="PANTHER" id="PTHR34978:SF3">
    <property type="entry name" value="SLR0241 PROTEIN"/>
    <property type="match status" value="1"/>
</dbReference>
<keyword evidence="1" id="KW-0813">Transport</keyword>
<dbReference type="PANTHER" id="PTHR34978">
    <property type="entry name" value="POSSIBLE SENSOR-TRANSDUCER PROTEIN BLAR"/>
    <property type="match status" value="1"/>
</dbReference>
<dbReference type="Pfam" id="PF05569">
    <property type="entry name" value="Peptidase_M56"/>
    <property type="match status" value="1"/>
</dbReference>
<feature type="transmembrane region" description="Helical" evidence="3">
    <location>
        <begin position="260"/>
        <end position="280"/>
    </location>
</feature>
<comment type="similarity">
    <text evidence="1">Belongs to the TonB-dependent receptor family.</text>
</comment>
<comment type="subcellular location">
    <subcellularLocation>
        <location evidence="1">Cell outer membrane</location>
        <topology evidence="1">Multi-pass membrane protein</topology>
    </subcellularLocation>
</comment>
<feature type="region of interest" description="Disordered" evidence="2">
    <location>
        <begin position="382"/>
        <end position="406"/>
    </location>
</feature>
<evidence type="ECO:0000256" key="2">
    <source>
        <dbReference type="SAM" id="MobiDB-lite"/>
    </source>
</evidence>
<dbReference type="GO" id="GO:0009279">
    <property type="term" value="C:cell outer membrane"/>
    <property type="evidence" value="ECO:0007669"/>
    <property type="project" value="UniProtKB-SubCell"/>
</dbReference>
<evidence type="ECO:0000256" key="3">
    <source>
        <dbReference type="SAM" id="Phobius"/>
    </source>
</evidence>
<dbReference type="InterPro" id="IPR008756">
    <property type="entry name" value="Peptidase_M56"/>
</dbReference>
<accession>A0A8T9STL5</accession>
<evidence type="ECO:0000259" key="4">
    <source>
        <dbReference type="Pfam" id="PF05569"/>
    </source>
</evidence>
<keyword evidence="1" id="KW-1134">Transmembrane beta strand</keyword>
<dbReference type="InterPro" id="IPR039426">
    <property type="entry name" value="TonB-dep_rcpt-like"/>
</dbReference>